<evidence type="ECO:0000313" key="3">
    <source>
        <dbReference type="Proteomes" id="UP001500469"/>
    </source>
</evidence>
<feature type="transmembrane region" description="Helical" evidence="1">
    <location>
        <begin position="33"/>
        <end position="51"/>
    </location>
</feature>
<keyword evidence="1" id="KW-0472">Membrane</keyword>
<evidence type="ECO:0000313" key="2">
    <source>
        <dbReference type="EMBL" id="GAA0881098.1"/>
    </source>
</evidence>
<sequence length="183" mass="20124">MESLNSKTVKHKVMDILKAATDWAKAELFSTPFFMLFGGVFMAASLGFWQLGKTEMAKAYIIPTLVAGALLLIIGLGLFFTNKSRITQFETMYNADASAFVASELARAEATLTEYKNIVFTAIPLIIAACALVIFLVNSPIWRASMITSIAMLVVILLIDGTAHARIDAYHQHLLSVENDMKK</sequence>
<keyword evidence="1" id="KW-1133">Transmembrane helix</keyword>
<feature type="transmembrane region" description="Helical" evidence="1">
    <location>
        <begin position="141"/>
        <end position="159"/>
    </location>
</feature>
<protein>
    <submittedName>
        <fullName evidence="2">Uncharacterized protein</fullName>
    </submittedName>
</protein>
<proteinExistence type="predicted"/>
<dbReference type="Proteomes" id="UP001500469">
    <property type="component" value="Unassembled WGS sequence"/>
</dbReference>
<reference evidence="3" key="1">
    <citation type="journal article" date="2019" name="Int. J. Syst. Evol. Microbiol.">
        <title>The Global Catalogue of Microorganisms (GCM) 10K type strain sequencing project: providing services to taxonomists for standard genome sequencing and annotation.</title>
        <authorList>
            <consortium name="The Broad Institute Genomics Platform"/>
            <consortium name="The Broad Institute Genome Sequencing Center for Infectious Disease"/>
            <person name="Wu L."/>
            <person name="Ma J."/>
        </authorList>
    </citation>
    <scope>NUCLEOTIDE SEQUENCE [LARGE SCALE GENOMIC DNA]</scope>
    <source>
        <strain evidence="3">JCM 16112</strain>
    </source>
</reference>
<name>A0ABP3YHP8_9BACT</name>
<keyword evidence="3" id="KW-1185">Reference proteome</keyword>
<gene>
    <name evidence="2" type="ORF">GCM10009119_40680</name>
</gene>
<feature type="transmembrane region" description="Helical" evidence="1">
    <location>
        <begin position="57"/>
        <end position="80"/>
    </location>
</feature>
<comment type="caution">
    <text evidence="2">The sequence shown here is derived from an EMBL/GenBank/DDBJ whole genome shotgun (WGS) entry which is preliminary data.</text>
</comment>
<dbReference type="EMBL" id="BAAAFI010000048">
    <property type="protein sequence ID" value="GAA0881098.1"/>
    <property type="molecule type" value="Genomic_DNA"/>
</dbReference>
<evidence type="ECO:0000256" key="1">
    <source>
        <dbReference type="SAM" id="Phobius"/>
    </source>
</evidence>
<accession>A0ABP3YHP8</accession>
<organism evidence="2 3">
    <name type="scientific">Algoriphagus jejuensis</name>
    <dbReference type="NCBI Taxonomy" id="419934"/>
    <lineage>
        <taxon>Bacteria</taxon>
        <taxon>Pseudomonadati</taxon>
        <taxon>Bacteroidota</taxon>
        <taxon>Cytophagia</taxon>
        <taxon>Cytophagales</taxon>
        <taxon>Cyclobacteriaceae</taxon>
        <taxon>Algoriphagus</taxon>
    </lineage>
</organism>
<feature type="transmembrane region" description="Helical" evidence="1">
    <location>
        <begin position="117"/>
        <end position="135"/>
    </location>
</feature>
<keyword evidence="1" id="KW-0812">Transmembrane</keyword>